<name>A0A0G1ZUL9_9BACT</name>
<gene>
    <name evidence="1" type="ORF">UY67_C0025G0003</name>
</gene>
<evidence type="ECO:0000313" key="1">
    <source>
        <dbReference type="EMBL" id="KKW23284.1"/>
    </source>
</evidence>
<sequence>MVSKRHAAFLFVVTERIAKNEFLGITEEGETMVTTSASVSVVVVATTVFVEEVGAEVSGAEVVAVGGAGGAGGVGNSVIVGTLGVAGTALIPFNKARVFGPTMPTCSSPLAF</sequence>
<protein>
    <submittedName>
        <fullName evidence="1">Uncharacterized protein</fullName>
    </submittedName>
</protein>
<proteinExistence type="predicted"/>
<dbReference type="AlphaFoldDB" id="A0A0G1ZUL9"/>
<dbReference type="Proteomes" id="UP000034273">
    <property type="component" value="Unassembled WGS sequence"/>
</dbReference>
<evidence type="ECO:0000313" key="2">
    <source>
        <dbReference type="Proteomes" id="UP000034273"/>
    </source>
</evidence>
<comment type="caution">
    <text evidence="1">The sequence shown here is derived from an EMBL/GenBank/DDBJ whole genome shotgun (WGS) entry which is preliminary data.</text>
</comment>
<dbReference type="EMBL" id="LCQW01000025">
    <property type="protein sequence ID" value="KKW23284.1"/>
    <property type="molecule type" value="Genomic_DNA"/>
</dbReference>
<organism evidence="1 2">
    <name type="scientific">Candidatus Kaiserbacteria bacterium GW2011_GWA2_52_12</name>
    <dbReference type="NCBI Taxonomy" id="1618671"/>
    <lineage>
        <taxon>Bacteria</taxon>
        <taxon>Candidatus Kaiseribacteriota</taxon>
    </lineage>
</organism>
<accession>A0A0G1ZUL9</accession>
<reference evidence="1 2" key="1">
    <citation type="journal article" date="2015" name="Nature">
        <title>rRNA introns, odd ribosomes, and small enigmatic genomes across a large radiation of phyla.</title>
        <authorList>
            <person name="Brown C.T."/>
            <person name="Hug L.A."/>
            <person name="Thomas B.C."/>
            <person name="Sharon I."/>
            <person name="Castelle C.J."/>
            <person name="Singh A."/>
            <person name="Wilkins M.J."/>
            <person name="Williams K.H."/>
            <person name="Banfield J.F."/>
        </authorList>
    </citation>
    <scope>NUCLEOTIDE SEQUENCE [LARGE SCALE GENOMIC DNA]</scope>
</reference>